<dbReference type="Ensembl" id="ENSUMAT00000016581.1">
    <property type="protein sequence ID" value="ENSUMAP00000013981.1"/>
    <property type="gene ID" value="ENSUMAG00000010295.1"/>
</dbReference>
<keyword evidence="9" id="KW-0325">Glycoprotein</keyword>
<keyword evidence="3" id="KW-0732">Signal</keyword>
<keyword evidence="4" id="KW-0430">Lectin</keyword>
<dbReference type="PROSITE" id="PS50835">
    <property type="entry name" value="IG_LIKE"/>
    <property type="match status" value="3"/>
</dbReference>
<dbReference type="GO" id="GO:0030246">
    <property type="term" value="F:carbohydrate binding"/>
    <property type="evidence" value="ECO:0007669"/>
    <property type="project" value="UniProtKB-KW"/>
</dbReference>
<dbReference type="AlphaFoldDB" id="A0A452TZY2"/>
<dbReference type="InterPro" id="IPR003598">
    <property type="entry name" value="Ig_sub2"/>
</dbReference>
<feature type="domain" description="Ig-like" evidence="14">
    <location>
        <begin position="309"/>
        <end position="392"/>
    </location>
</feature>
<keyword evidence="8" id="KW-1015">Disulfide bond</keyword>
<dbReference type="FunFam" id="2.60.40.10:FF:000912">
    <property type="entry name" value="Myeloid cell surface antigen CD33"/>
    <property type="match status" value="1"/>
</dbReference>
<evidence type="ECO:0000256" key="4">
    <source>
        <dbReference type="ARBA" id="ARBA00022734"/>
    </source>
</evidence>
<dbReference type="SMART" id="SM00408">
    <property type="entry name" value="IGc2"/>
    <property type="match status" value="1"/>
</dbReference>
<keyword evidence="2 13" id="KW-0812">Transmembrane</keyword>
<dbReference type="InterPro" id="IPR013783">
    <property type="entry name" value="Ig-like_fold"/>
</dbReference>
<dbReference type="InterPro" id="IPR007110">
    <property type="entry name" value="Ig-like_dom"/>
</dbReference>
<keyword evidence="5" id="KW-0130">Cell adhesion</keyword>
<evidence type="ECO:0000256" key="10">
    <source>
        <dbReference type="ARBA" id="ARBA00023319"/>
    </source>
</evidence>
<dbReference type="InterPro" id="IPR013106">
    <property type="entry name" value="Ig_V-set"/>
</dbReference>
<evidence type="ECO:0000256" key="11">
    <source>
        <dbReference type="ARBA" id="ARBA00038361"/>
    </source>
</evidence>
<dbReference type="GeneTree" id="ENSGT01150000286907"/>
<sequence length="710" mass="76410">MASHESGNFVPSSLPRLTLHREANRISAGVEYGRQTPLHRQTPPEAAPTAGSENWVGCGLASPGSCSAWEGLLTITQPKHRDWPFGTAKSHSPVRCRPDKSQLSRFPGLRPFGPNPASAPRTAPPPAFGFLAAERAPAAGRCDGRIGNSGRLGDRYEQEGPQKASCVRHHGGMPLWLLFVLWGGPLPQALSYQLELQESVTVQEALCVHVPCKFSYPWLSFAAPHMSWFQKGADVSRDPPVATSKPNQKLHERTQGRFFLRGDPQSHDCSLDIMGVNMGDSGTYFFQMGTYSYLDNMLSLNVTALTHTPDILIPETLEHGRPGNLTCSVPWACEQGTPPIFSWTSAALTALGPRTHLSSVLTLTPRPQDHGTNLACQVYFPAAGVTVERTSQLDVTYAPQNTAIRIFHGNRTALGTLQNTSSILIREGQALRLRCTADSNPPAELSWFWGSPTLNATPICKSPILDLPQVGAEEEGDLTCQAQNSLGSQQVSLHLSVVYALWLLPASCSWEGEGLHCNCSSRARPAPTLRWRLGEGLLEGNHSNASWTVTSSSAGPWANSSLSLSGPLVSGLRLSCEAGNAHGSQSAAILLLPGKPEPRASGVLGAVGGAGIMALLSLCLCLVFRVKTCRKKAVKPVRSLNLNLAGSAGSGAHQQQSWMDIPAGHPAPAEASPVSGENQELHYAFLRFPKLKPHEQQGINTEYSEIKIHK</sequence>
<keyword evidence="7 13" id="KW-0472">Membrane</keyword>
<dbReference type="PANTHER" id="PTHR12035">
    <property type="entry name" value="SIALIC ACID BINDING IMMUNOGLOBULIN-LIKE LECTIN"/>
    <property type="match status" value="1"/>
</dbReference>
<comment type="similarity">
    <text evidence="11">Belongs to the immunoglobulin superfamily. SIGLEC (sialic acid binding Ig-like lectin) family.</text>
</comment>
<evidence type="ECO:0000256" key="6">
    <source>
        <dbReference type="ARBA" id="ARBA00022989"/>
    </source>
</evidence>
<feature type="transmembrane region" description="Helical" evidence="13">
    <location>
        <begin position="603"/>
        <end position="624"/>
    </location>
</feature>
<keyword evidence="6 13" id="KW-1133">Transmembrane helix</keyword>
<gene>
    <name evidence="15" type="primary">SIGLEC14</name>
</gene>
<evidence type="ECO:0000313" key="15">
    <source>
        <dbReference type="Ensembl" id="ENSUMAP00000013981"/>
    </source>
</evidence>
<feature type="region of interest" description="Disordered" evidence="12">
    <location>
        <begin position="30"/>
        <end position="51"/>
    </location>
</feature>
<dbReference type="GO" id="GO:0033691">
    <property type="term" value="F:sialic acid binding"/>
    <property type="evidence" value="ECO:0007669"/>
    <property type="project" value="TreeGrafter"/>
</dbReference>
<evidence type="ECO:0000256" key="7">
    <source>
        <dbReference type="ARBA" id="ARBA00023136"/>
    </source>
</evidence>
<comment type="subcellular location">
    <subcellularLocation>
        <location evidence="1">Membrane</location>
        <topology evidence="1">Single-pass type I membrane protein</topology>
    </subcellularLocation>
</comment>
<dbReference type="Gene3D" id="2.60.40.10">
    <property type="entry name" value="Immunoglobulins"/>
    <property type="match status" value="3"/>
</dbReference>
<dbReference type="GO" id="GO:0005886">
    <property type="term" value="C:plasma membrane"/>
    <property type="evidence" value="ECO:0007669"/>
    <property type="project" value="TreeGrafter"/>
</dbReference>
<evidence type="ECO:0000259" key="14">
    <source>
        <dbReference type="PROSITE" id="PS50835"/>
    </source>
</evidence>
<keyword evidence="10" id="KW-0393">Immunoglobulin domain</keyword>
<feature type="domain" description="Ig-like" evidence="14">
    <location>
        <begin position="187"/>
        <end position="271"/>
    </location>
</feature>
<name>A0A452TZY2_URSMA</name>
<feature type="domain" description="Ig-like" evidence="14">
    <location>
        <begin position="399"/>
        <end position="496"/>
    </location>
</feature>
<dbReference type="InterPro" id="IPR051036">
    <property type="entry name" value="SIGLEC"/>
</dbReference>
<feature type="region of interest" description="Disordered" evidence="12">
    <location>
        <begin position="84"/>
        <end position="125"/>
    </location>
</feature>
<feature type="region of interest" description="Disordered" evidence="12">
    <location>
        <begin position="655"/>
        <end position="674"/>
    </location>
</feature>
<evidence type="ECO:0000256" key="8">
    <source>
        <dbReference type="ARBA" id="ARBA00023157"/>
    </source>
</evidence>
<dbReference type="Pfam" id="PF07686">
    <property type="entry name" value="V-set"/>
    <property type="match status" value="1"/>
</dbReference>
<evidence type="ECO:0000256" key="9">
    <source>
        <dbReference type="ARBA" id="ARBA00023180"/>
    </source>
</evidence>
<evidence type="ECO:0000256" key="5">
    <source>
        <dbReference type="ARBA" id="ARBA00022889"/>
    </source>
</evidence>
<dbReference type="InterPro" id="IPR013098">
    <property type="entry name" value="Ig_I-set"/>
</dbReference>
<accession>A0A452TZY2</accession>
<dbReference type="GO" id="GO:0007155">
    <property type="term" value="P:cell adhesion"/>
    <property type="evidence" value="ECO:0007669"/>
    <property type="project" value="UniProtKB-KW"/>
</dbReference>
<dbReference type="PANTHER" id="PTHR12035:SF99">
    <property type="entry name" value="SIALIC ACID BINDING IG LIKE LECTIN 6"/>
    <property type="match status" value="1"/>
</dbReference>
<proteinExistence type="inferred from homology"/>
<dbReference type="SUPFAM" id="SSF48726">
    <property type="entry name" value="Immunoglobulin"/>
    <property type="match status" value="4"/>
</dbReference>
<dbReference type="SMART" id="SM00409">
    <property type="entry name" value="IG"/>
    <property type="match status" value="2"/>
</dbReference>
<protein>
    <submittedName>
        <fullName evidence="15">Sialic acid-binding Ig-like lectin 5</fullName>
    </submittedName>
</protein>
<evidence type="ECO:0000256" key="3">
    <source>
        <dbReference type="ARBA" id="ARBA00022729"/>
    </source>
</evidence>
<dbReference type="InterPro" id="IPR036179">
    <property type="entry name" value="Ig-like_dom_sf"/>
</dbReference>
<dbReference type="InterPro" id="IPR003599">
    <property type="entry name" value="Ig_sub"/>
</dbReference>
<evidence type="ECO:0000256" key="1">
    <source>
        <dbReference type="ARBA" id="ARBA00004479"/>
    </source>
</evidence>
<organism evidence="15">
    <name type="scientific">Ursus maritimus</name>
    <name type="common">Polar bear</name>
    <name type="synonym">Thalarctos maritimus</name>
    <dbReference type="NCBI Taxonomy" id="29073"/>
    <lineage>
        <taxon>Eukaryota</taxon>
        <taxon>Metazoa</taxon>
        <taxon>Chordata</taxon>
        <taxon>Craniata</taxon>
        <taxon>Vertebrata</taxon>
        <taxon>Euteleostomi</taxon>
        <taxon>Mammalia</taxon>
        <taxon>Eutheria</taxon>
        <taxon>Laurasiatheria</taxon>
        <taxon>Carnivora</taxon>
        <taxon>Caniformia</taxon>
        <taxon>Ursidae</taxon>
        <taxon>Ursus</taxon>
    </lineage>
</organism>
<evidence type="ECO:0000256" key="2">
    <source>
        <dbReference type="ARBA" id="ARBA00022692"/>
    </source>
</evidence>
<dbReference type="Pfam" id="PF07679">
    <property type="entry name" value="I-set"/>
    <property type="match status" value="1"/>
</dbReference>
<reference evidence="15" key="1">
    <citation type="submission" date="2019-03" db="UniProtKB">
        <authorList>
            <consortium name="Ensembl"/>
        </authorList>
    </citation>
    <scope>IDENTIFICATION</scope>
</reference>
<evidence type="ECO:0000256" key="12">
    <source>
        <dbReference type="SAM" id="MobiDB-lite"/>
    </source>
</evidence>
<evidence type="ECO:0000256" key="13">
    <source>
        <dbReference type="SAM" id="Phobius"/>
    </source>
</evidence>